<keyword evidence="2 7" id="KW-0812">Transmembrane</keyword>
<feature type="transmembrane region" description="Helical" evidence="7">
    <location>
        <begin position="115"/>
        <end position="133"/>
    </location>
</feature>
<evidence type="ECO:0000256" key="5">
    <source>
        <dbReference type="PIRSR" id="PIRSR604254-1"/>
    </source>
</evidence>
<keyword evidence="4 7" id="KW-0472">Membrane</keyword>
<evidence type="ECO:0000256" key="6">
    <source>
        <dbReference type="SAM" id="MobiDB-lite"/>
    </source>
</evidence>
<evidence type="ECO:0000256" key="7">
    <source>
        <dbReference type="SAM" id="Phobius"/>
    </source>
</evidence>
<keyword evidence="5" id="KW-0479">Metal-binding</keyword>
<keyword evidence="3 7" id="KW-1133">Transmembrane helix</keyword>
<feature type="transmembrane region" description="Helical" evidence="7">
    <location>
        <begin position="154"/>
        <end position="173"/>
    </location>
</feature>
<sequence>MAIQQRNTTQVTNSGIQKRDEDEGRDTDRLLFNQSEKLILSWNEIPTWMQDNVYITGGYRRQTNSYWECAKSLGYLHNESVNIWSHLLTFILFIGLGIHFLWAQPFQETLTTFDITYFFLFVAGALLCLGFSASFHCFSCHSEKVAATWNRCDYAGITCLIVGSFFPVIYYGFHCHHVLQIVYLSIIVSLGSVTAVVTLMKHFRTPAYRWIRASLFMALGLFGLIPTFHGIWIYGVRKSNLTNATKTIALGHMALMATTYIAGALIYGCRFPERVMPGKFNFFGASHQIFHICVTIAVLAHYFGVMSAMAFWHDVSNEEFCQTLFF</sequence>
<feature type="region of interest" description="Disordered" evidence="6">
    <location>
        <begin position="1"/>
        <end position="23"/>
    </location>
</feature>
<evidence type="ECO:0000256" key="2">
    <source>
        <dbReference type="ARBA" id="ARBA00022692"/>
    </source>
</evidence>
<dbReference type="Proteomes" id="UP000650833">
    <property type="component" value="Unassembled WGS sequence"/>
</dbReference>
<comment type="caution">
    <text evidence="8">The sequence shown here is derived from an EMBL/GenBank/DDBJ whole genome shotgun (WGS) entry which is preliminary data.</text>
</comment>
<feature type="transmembrane region" description="Helical" evidence="7">
    <location>
        <begin position="81"/>
        <end position="103"/>
    </location>
</feature>
<feature type="transmembrane region" description="Helical" evidence="7">
    <location>
        <begin position="211"/>
        <end position="235"/>
    </location>
</feature>
<keyword evidence="9" id="KW-1185">Reference proteome</keyword>
<feature type="binding site" evidence="5">
    <location>
        <position position="136"/>
    </location>
    <ligand>
        <name>Zn(2+)</name>
        <dbReference type="ChEBI" id="CHEBI:29105"/>
    </ligand>
</feature>
<proteinExistence type="predicted"/>
<accession>A0A8H7QFG6</accession>
<protein>
    <submittedName>
        <fullName evidence="8">Uncharacterized protein</fullName>
    </submittedName>
</protein>
<feature type="transmembrane region" description="Helical" evidence="7">
    <location>
        <begin position="289"/>
        <end position="312"/>
    </location>
</feature>
<dbReference type="EMBL" id="JAEPRC010000857">
    <property type="protein sequence ID" value="KAG2191155.1"/>
    <property type="molecule type" value="Genomic_DNA"/>
</dbReference>
<evidence type="ECO:0000256" key="4">
    <source>
        <dbReference type="ARBA" id="ARBA00023136"/>
    </source>
</evidence>
<dbReference type="GO" id="GO:0038023">
    <property type="term" value="F:signaling receptor activity"/>
    <property type="evidence" value="ECO:0007669"/>
    <property type="project" value="TreeGrafter"/>
</dbReference>
<dbReference type="GO" id="GO:0046872">
    <property type="term" value="F:metal ion binding"/>
    <property type="evidence" value="ECO:0007669"/>
    <property type="project" value="UniProtKB-KW"/>
</dbReference>
<organism evidence="8 9">
    <name type="scientific">Mucor plumbeus</name>
    <dbReference type="NCBI Taxonomy" id="97098"/>
    <lineage>
        <taxon>Eukaryota</taxon>
        <taxon>Fungi</taxon>
        <taxon>Fungi incertae sedis</taxon>
        <taxon>Mucoromycota</taxon>
        <taxon>Mucoromycotina</taxon>
        <taxon>Mucoromycetes</taxon>
        <taxon>Mucorales</taxon>
        <taxon>Mucorineae</taxon>
        <taxon>Mucoraceae</taxon>
        <taxon>Mucor</taxon>
    </lineage>
</organism>
<dbReference type="GO" id="GO:0016020">
    <property type="term" value="C:membrane"/>
    <property type="evidence" value="ECO:0007669"/>
    <property type="project" value="UniProtKB-SubCell"/>
</dbReference>
<feature type="compositionally biased region" description="Polar residues" evidence="6">
    <location>
        <begin position="1"/>
        <end position="16"/>
    </location>
</feature>
<reference evidence="8" key="1">
    <citation type="submission" date="2020-12" db="EMBL/GenBank/DDBJ databases">
        <title>Metabolic potential, ecology and presence of endohyphal bacteria is reflected in genomic diversity of Mucoromycotina.</title>
        <authorList>
            <person name="Muszewska A."/>
            <person name="Okrasinska A."/>
            <person name="Steczkiewicz K."/>
            <person name="Drgas O."/>
            <person name="Orlowska M."/>
            <person name="Perlinska-Lenart U."/>
            <person name="Aleksandrzak-Piekarczyk T."/>
            <person name="Szatraj K."/>
            <person name="Zielenkiewicz U."/>
            <person name="Pilsyk S."/>
            <person name="Malc E."/>
            <person name="Mieczkowski P."/>
            <person name="Kruszewska J.S."/>
            <person name="Biernat P."/>
            <person name="Pawlowska J."/>
        </authorList>
    </citation>
    <scope>NUCLEOTIDE SEQUENCE</scope>
    <source>
        <strain evidence="8">CBS 226.32</strain>
    </source>
</reference>
<evidence type="ECO:0000313" key="9">
    <source>
        <dbReference type="Proteomes" id="UP000650833"/>
    </source>
</evidence>
<feature type="binding site" evidence="5">
    <location>
        <position position="287"/>
    </location>
    <ligand>
        <name>Zn(2+)</name>
        <dbReference type="ChEBI" id="CHEBI:29105"/>
    </ligand>
</feature>
<feature type="binding site" evidence="5">
    <location>
        <position position="291"/>
    </location>
    <ligand>
        <name>Zn(2+)</name>
        <dbReference type="ChEBI" id="CHEBI:29105"/>
    </ligand>
</feature>
<dbReference type="GO" id="GO:0006882">
    <property type="term" value="P:intracellular zinc ion homeostasis"/>
    <property type="evidence" value="ECO:0007669"/>
    <property type="project" value="TreeGrafter"/>
</dbReference>
<dbReference type="AlphaFoldDB" id="A0A8H7QFG6"/>
<evidence type="ECO:0000256" key="3">
    <source>
        <dbReference type="ARBA" id="ARBA00022989"/>
    </source>
</evidence>
<evidence type="ECO:0000313" key="8">
    <source>
        <dbReference type="EMBL" id="KAG2191155.1"/>
    </source>
</evidence>
<dbReference type="PANTHER" id="PTHR20855:SF130">
    <property type="entry name" value="HAEMOLYSIN-III FAMILY PROTEIN"/>
    <property type="match status" value="1"/>
</dbReference>
<feature type="transmembrane region" description="Helical" evidence="7">
    <location>
        <begin position="179"/>
        <end position="199"/>
    </location>
</feature>
<dbReference type="InterPro" id="IPR004254">
    <property type="entry name" value="AdipoR/HlyIII-related"/>
</dbReference>
<dbReference type="Pfam" id="PF03006">
    <property type="entry name" value="HlyIII"/>
    <property type="match status" value="1"/>
</dbReference>
<dbReference type="PANTHER" id="PTHR20855">
    <property type="entry name" value="ADIPOR/PROGESTIN RECEPTOR-RELATED"/>
    <property type="match status" value="1"/>
</dbReference>
<evidence type="ECO:0000256" key="1">
    <source>
        <dbReference type="ARBA" id="ARBA00004141"/>
    </source>
</evidence>
<name>A0A8H7QFG6_9FUNG</name>
<keyword evidence="5" id="KW-0862">Zinc</keyword>
<comment type="subcellular location">
    <subcellularLocation>
        <location evidence="1">Membrane</location>
        <topology evidence="1">Multi-pass membrane protein</topology>
    </subcellularLocation>
</comment>
<dbReference type="OrthoDB" id="529367at2759"/>
<feature type="transmembrane region" description="Helical" evidence="7">
    <location>
        <begin position="247"/>
        <end position="268"/>
    </location>
</feature>
<gene>
    <name evidence="8" type="ORF">INT46_001415</name>
</gene>